<reference evidence="2" key="1">
    <citation type="submission" date="2020-05" db="EMBL/GenBank/DDBJ databases">
        <authorList>
            <person name="Chiriac C."/>
            <person name="Salcher M."/>
            <person name="Ghai R."/>
            <person name="Kavagutti S V."/>
        </authorList>
    </citation>
    <scope>NUCLEOTIDE SEQUENCE</scope>
</reference>
<sequence>MSVTEPLSPTTGEPVSVVASRNRLGVWFIIISCTTGSLSLLISYSYLWSLNVNSAWAPPNNAWATLWPFWAIFVGEILAGLAMRWGWKGMEKGDRGRMLAGSLISSLLLIAAFVGQVAQIMTFPFGPSDGAYASVTFWFALSNAGWVLLSSFLAFGIFNRTLAGKITATNASHAGLVAMWLVWLAGVAFIGAICTTTMQESPNTNSPDFGNFQEP</sequence>
<dbReference type="InterPro" id="IPR035973">
    <property type="entry name" value="Cyt_c_oxidase_su3-like_sf"/>
</dbReference>
<accession>A0A6J7G444</accession>
<feature type="transmembrane region" description="Helical" evidence="1">
    <location>
        <begin position="99"/>
        <end position="123"/>
    </location>
</feature>
<feature type="transmembrane region" description="Helical" evidence="1">
    <location>
        <begin position="24"/>
        <end position="47"/>
    </location>
</feature>
<dbReference type="GO" id="GO:0016020">
    <property type="term" value="C:membrane"/>
    <property type="evidence" value="ECO:0007669"/>
    <property type="project" value="InterPro"/>
</dbReference>
<organism evidence="2">
    <name type="scientific">freshwater metagenome</name>
    <dbReference type="NCBI Taxonomy" id="449393"/>
    <lineage>
        <taxon>unclassified sequences</taxon>
        <taxon>metagenomes</taxon>
        <taxon>ecological metagenomes</taxon>
    </lineage>
</organism>
<dbReference type="GO" id="GO:0022904">
    <property type="term" value="P:respiratory electron transport chain"/>
    <property type="evidence" value="ECO:0007669"/>
    <property type="project" value="InterPro"/>
</dbReference>
<evidence type="ECO:0000256" key="1">
    <source>
        <dbReference type="SAM" id="Phobius"/>
    </source>
</evidence>
<keyword evidence="1" id="KW-0472">Membrane</keyword>
<feature type="transmembrane region" description="Helical" evidence="1">
    <location>
        <begin position="170"/>
        <end position="193"/>
    </location>
</feature>
<protein>
    <submittedName>
        <fullName evidence="2">Unannotated protein</fullName>
    </submittedName>
</protein>
<keyword evidence="1" id="KW-0812">Transmembrane</keyword>
<dbReference type="InterPro" id="IPR013833">
    <property type="entry name" value="Cyt_c_oxidase_su3_a-hlx"/>
</dbReference>
<dbReference type="GO" id="GO:0004129">
    <property type="term" value="F:cytochrome-c oxidase activity"/>
    <property type="evidence" value="ECO:0007669"/>
    <property type="project" value="InterPro"/>
</dbReference>
<feature type="transmembrane region" description="Helical" evidence="1">
    <location>
        <begin position="135"/>
        <end position="158"/>
    </location>
</feature>
<gene>
    <name evidence="2" type="ORF">UFOPK3610_00129</name>
</gene>
<dbReference type="EMBL" id="CAFBMR010000002">
    <property type="protein sequence ID" value="CAB4901128.1"/>
    <property type="molecule type" value="Genomic_DNA"/>
</dbReference>
<feature type="transmembrane region" description="Helical" evidence="1">
    <location>
        <begin position="67"/>
        <end position="87"/>
    </location>
</feature>
<keyword evidence="1" id="KW-1133">Transmembrane helix</keyword>
<dbReference type="AlphaFoldDB" id="A0A6J7G444"/>
<proteinExistence type="predicted"/>
<name>A0A6J7G444_9ZZZZ</name>
<evidence type="ECO:0000313" key="2">
    <source>
        <dbReference type="EMBL" id="CAB4901128.1"/>
    </source>
</evidence>
<dbReference type="Gene3D" id="1.20.120.80">
    <property type="entry name" value="Cytochrome c oxidase, subunit III, four-helix bundle"/>
    <property type="match status" value="1"/>
</dbReference>
<dbReference type="SUPFAM" id="SSF81452">
    <property type="entry name" value="Cytochrome c oxidase subunit III-like"/>
    <property type="match status" value="1"/>
</dbReference>